<organism evidence="2 3">
    <name type="scientific">Thalictrum thalictroides</name>
    <name type="common">Rue-anemone</name>
    <name type="synonym">Anemone thalictroides</name>
    <dbReference type="NCBI Taxonomy" id="46969"/>
    <lineage>
        <taxon>Eukaryota</taxon>
        <taxon>Viridiplantae</taxon>
        <taxon>Streptophyta</taxon>
        <taxon>Embryophyta</taxon>
        <taxon>Tracheophyta</taxon>
        <taxon>Spermatophyta</taxon>
        <taxon>Magnoliopsida</taxon>
        <taxon>Ranunculales</taxon>
        <taxon>Ranunculaceae</taxon>
        <taxon>Thalictroideae</taxon>
        <taxon>Thalictrum</taxon>
    </lineage>
</organism>
<dbReference type="Proteomes" id="UP000554482">
    <property type="component" value="Unassembled WGS sequence"/>
</dbReference>
<accession>A0A7J6UTH4</accession>
<evidence type="ECO:0000256" key="1">
    <source>
        <dbReference type="SAM" id="MobiDB-lite"/>
    </source>
</evidence>
<evidence type="ECO:0000313" key="3">
    <source>
        <dbReference type="Proteomes" id="UP000554482"/>
    </source>
</evidence>
<feature type="compositionally biased region" description="Basic and acidic residues" evidence="1">
    <location>
        <begin position="51"/>
        <end position="63"/>
    </location>
</feature>
<dbReference type="EMBL" id="JABWDY010043473">
    <property type="protein sequence ID" value="KAF5175903.1"/>
    <property type="molecule type" value="Genomic_DNA"/>
</dbReference>
<comment type="caution">
    <text evidence="2">The sequence shown here is derived from an EMBL/GenBank/DDBJ whole genome shotgun (WGS) entry which is preliminary data.</text>
</comment>
<name>A0A7J6UTH4_THATH</name>
<feature type="region of interest" description="Disordered" evidence="1">
    <location>
        <begin position="51"/>
        <end position="70"/>
    </location>
</feature>
<dbReference type="AlphaFoldDB" id="A0A7J6UTH4"/>
<sequence length="70" mass="8161">MLSDEELLSPGHWHENTTYMLVIQYNLKFMHSVEACLRSVQYNGIRPAGEDLRHTNSQIKDRSVPFQSQL</sequence>
<evidence type="ECO:0000313" key="2">
    <source>
        <dbReference type="EMBL" id="KAF5175903.1"/>
    </source>
</evidence>
<keyword evidence="3" id="KW-1185">Reference proteome</keyword>
<protein>
    <submittedName>
        <fullName evidence="2">Uncharacterized protein</fullName>
    </submittedName>
</protein>
<reference evidence="2 3" key="1">
    <citation type="submission" date="2020-06" db="EMBL/GenBank/DDBJ databases">
        <title>Transcriptomic and genomic resources for Thalictrum thalictroides and T. hernandezii: Facilitating candidate gene discovery in an emerging model plant lineage.</title>
        <authorList>
            <person name="Arias T."/>
            <person name="Riano-Pachon D.M."/>
            <person name="Di Stilio V.S."/>
        </authorList>
    </citation>
    <scope>NUCLEOTIDE SEQUENCE [LARGE SCALE GENOMIC DNA]</scope>
    <source>
        <strain evidence="3">cv. WT478/WT964</strain>
        <tissue evidence="2">Leaves</tissue>
    </source>
</reference>
<gene>
    <name evidence="2" type="ORF">FRX31_034509</name>
</gene>
<proteinExistence type="predicted"/>